<evidence type="ECO:0000256" key="3">
    <source>
        <dbReference type="ARBA" id="ARBA00006171"/>
    </source>
</evidence>
<dbReference type="Proteomes" id="UP000194260">
    <property type="component" value="Chromosome"/>
</dbReference>
<dbReference type="RefSeq" id="WP_086298173.1">
    <property type="nucleotide sequence ID" value="NZ_CP018789.1"/>
</dbReference>
<comment type="pathway">
    <text evidence="2">Organic acid metabolism; glycolate biosynthesis; glycolate from 2-phosphoglycolate: step 1/1.</text>
</comment>
<sequence length="502" mass="57933">MIRILFLSAGTNAAYHCIKILKEKFSNNFYIVGVDINEKYLVASCNYLDNFYKVPRSDSMGYYDIILEILAQENIDFLFTILDVDQGFFSSDNKDLENIGVRTFSVDSKLWRSYKSKDTMNNLLNLHGFLTPKLYNLNEIELNRKYFIKSKKGFGSIGARIATGKDIHNINNVDDYLIQEICIGPEYTVECFKYHNTIRTVTRERIETKAGVCTKTKVFNNLELEHIAREFAKKIDCPHCFNLQFMKNSIDQFVITDVNFRFAGGMSLAYAAGWDEVSALAEIMLNKSENEILATVPDKIQPQYIVRAYNDVVTKIDRSIVAFDFDGTLLDSRKRHIVVLDDILKQFDINLDTTDLIDFKRNNKNNVDYLISKGINENLAKEIQAKWIENIEKEEYLALDTLYSATIKVLEEYSKENDLILVTARNNKVGLQNQIDRFDLRKYFKEIYVVNSNKDISTNKAQILKNENVAKFFGDTLSDKKAADLAGIEFIYCENGFYKLIQ</sequence>
<dbReference type="GO" id="GO:0005829">
    <property type="term" value="C:cytosol"/>
    <property type="evidence" value="ECO:0007669"/>
    <property type="project" value="TreeGrafter"/>
</dbReference>
<reference evidence="7" key="1">
    <citation type="journal article" date="2017" name="Genome Biol. Evol.">
        <title>Comparative Genomic Analysis Identifies a Campylobacter Clade Deficient in Selenium Metabolism.</title>
        <authorList>
            <person name="Miller W.G."/>
            <person name="Yee E."/>
            <person name="Lopes B.S."/>
            <person name="Chapman M.H."/>
            <person name="Huynh S."/>
            <person name="Bono J.L."/>
            <person name="Parker C.T."/>
            <person name="Strachan N.J.C."/>
            <person name="Forbes K.J."/>
        </authorList>
    </citation>
    <scope>NUCLEOTIDE SEQUENCE [LARGE SCALE GENOMIC DNA]</scope>
    <source>
        <strain evidence="7">RM6137</strain>
    </source>
</reference>
<dbReference type="SFLD" id="SFLDS00003">
    <property type="entry name" value="Haloacid_Dehalogenase"/>
    <property type="match status" value="1"/>
</dbReference>
<dbReference type="Gene3D" id="1.10.150.240">
    <property type="entry name" value="Putative phosphatase, domain 2"/>
    <property type="match status" value="1"/>
</dbReference>
<dbReference type="Pfam" id="PF21360">
    <property type="entry name" value="PylC-like_N"/>
    <property type="match status" value="1"/>
</dbReference>
<dbReference type="SUPFAM" id="SSF56059">
    <property type="entry name" value="Glutathione synthetase ATP-binding domain-like"/>
    <property type="match status" value="1"/>
</dbReference>
<evidence type="ECO:0000256" key="2">
    <source>
        <dbReference type="ARBA" id="ARBA00004818"/>
    </source>
</evidence>
<dbReference type="SFLD" id="SFLDG01129">
    <property type="entry name" value="C1.5:_HAD__Beta-PGM__Phosphata"/>
    <property type="match status" value="1"/>
</dbReference>
<comment type="similarity">
    <text evidence="3">Belongs to the HAD-like hydrolase superfamily. CbbY/CbbZ/Gph/YieH family.</text>
</comment>
<gene>
    <name evidence="6" type="ORF">CSUIS_1359</name>
</gene>
<dbReference type="InterPro" id="IPR041492">
    <property type="entry name" value="HAD_2"/>
</dbReference>
<comment type="catalytic activity">
    <reaction evidence="1">
        <text>2-phosphoglycolate + H2O = glycolate + phosphate</text>
        <dbReference type="Rhea" id="RHEA:14369"/>
        <dbReference type="ChEBI" id="CHEBI:15377"/>
        <dbReference type="ChEBI" id="CHEBI:29805"/>
        <dbReference type="ChEBI" id="CHEBI:43474"/>
        <dbReference type="ChEBI" id="CHEBI:58033"/>
        <dbReference type="EC" id="3.1.3.18"/>
    </reaction>
</comment>
<dbReference type="AlphaFoldDB" id="A0A1X9SXX3"/>
<name>A0A1X9SXX3_9BACT</name>
<evidence type="ECO:0000313" key="6">
    <source>
        <dbReference type="EMBL" id="ARR01152.1"/>
    </source>
</evidence>
<accession>A0A1X9SXX3</accession>
<dbReference type="GO" id="GO:0006281">
    <property type="term" value="P:DNA repair"/>
    <property type="evidence" value="ECO:0007669"/>
    <property type="project" value="TreeGrafter"/>
</dbReference>
<dbReference type="Pfam" id="PF13419">
    <property type="entry name" value="HAD_2"/>
    <property type="match status" value="1"/>
</dbReference>
<evidence type="ECO:0000259" key="5">
    <source>
        <dbReference type="Pfam" id="PF21360"/>
    </source>
</evidence>
<dbReference type="Gene3D" id="3.40.50.20">
    <property type="match status" value="1"/>
</dbReference>
<dbReference type="InterPro" id="IPR050155">
    <property type="entry name" value="HAD-like_hydrolase_sf"/>
</dbReference>
<dbReference type="InterPro" id="IPR036412">
    <property type="entry name" value="HAD-like_sf"/>
</dbReference>
<dbReference type="GO" id="GO:0008967">
    <property type="term" value="F:phosphoglycolate phosphatase activity"/>
    <property type="evidence" value="ECO:0007669"/>
    <property type="project" value="UniProtKB-EC"/>
</dbReference>
<dbReference type="PANTHER" id="PTHR43434">
    <property type="entry name" value="PHOSPHOGLYCOLATE PHOSPHATASE"/>
    <property type="match status" value="1"/>
</dbReference>
<protein>
    <recommendedName>
        <fullName evidence="4">phosphoglycolate phosphatase</fullName>
        <ecNumber evidence="4">3.1.3.18</ecNumber>
    </recommendedName>
</protein>
<dbReference type="InterPro" id="IPR048764">
    <property type="entry name" value="PylC_N"/>
</dbReference>
<evidence type="ECO:0000256" key="4">
    <source>
        <dbReference type="ARBA" id="ARBA00013078"/>
    </source>
</evidence>
<dbReference type="InterPro" id="IPR023198">
    <property type="entry name" value="PGP-like_dom2"/>
</dbReference>
<dbReference type="KEGG" id="camy:CSUIS_1359"/>
<organism evidence="6 7">
    <name type="scientific">Campylobacter porcelli</name>
    <dbReference type="NCBI Taxonomy" id="1660073"/>
    <lineage>
        <taxon>Bacteria</taxon>
        <taxon>Pseudomonadati</taxon>
        <taxon>Campylobacterota</taxon>
        <taxon>Epsilonproteobacteria</taxon>
        <taxon>Campylobacterales</taxon>
        <taxon>Campylobacteraceae</taxon>
        <taxon>Campylobacter</taxon>
    </lineage>
</organism>
<feature type="domain" description="PylC N-terminal" evidence="5">
    <location>
        <begin position="4"/>
        <end position="102"/>
    </location>
</feature>
<dbReference type="Gene3D" id="3.40.50.1000">
    <property type="entry name" value="HAD superfamily/HAD-like"/>
    <property type="match status" value="1"/>
</dbReference>
<dbReference type="Pfam" id="PF15632">
    <property type="entry name" value="ATPgrasp_Ter"/>
    <property type="match status" value="1"/>
</dbReference>
<evidence type="ECO:0000313" key="7">
    <source>
        <dbReference type="Proteomes" id="UP000194260"/>
    </source>
</evidence>
<evidence type="ECO:0000256" key="1">
    <source>
        <dbReference type="ARBA" id="ARBA00000830"/>
    </source>
</evidence>
<dbReference type="SUPFAM" id="SSF56784">
    <property type="entry name" value="HAD-like"/>
    <property type="match status" value="1"/>
</dbReference>
<dbReference type="STRING" id="1660073.CSUIS_1359"/>
<dbReference type="EMBL" id="CP018789">
    <property type="protein sequence ID" value="ARR01152.1"/>
    <property type="molecule type" value="Genomic_DNA"/>
</dbReference>
<proteinExistence type="inferred from homology"/>
<dbReference type="Gene3D" id="3.30.470.20">
    <property type="entry name" value="ATP-grasp fold, B domain"/>
    <property type="match status" value="1"/>
</dbReference>
<dbReference type="InterPro" id="IPR023214">
    <property type="entry name" value="HAD_sf"/>
</dbReference>
<dbReference type="EC" id="3.1.3.18" evidence="4"/>
<dbReference type="PANTHER" id="PTHR43434:SF1">
    <property type="entry name" value="PHOSPHOGLYCOLATE PHOSPHATASE"/>
    <property type="match status" value="1"/>
</dbReference>